<proteinExistence type="predicted"/>
<evidence type="ECO:0008006" key="3">
    <source>
        <dbReference type="Google" id="ProtNLM"/>
    </source>
</evidence>
<comment type="caution">
    <text evidence="1">The sequence shown here is derived from an EMBL/GenBank/DDBJ whole genome shotgun (WGS) entry which is preliminary data.</text>
</comment>
<sequence length="302" mass="34009">MRAPVPLYLRQEAVKRLTTKRNYQHPSNRRAAWLANWIANHRALRNARRWLLQRLPFPVLESDVRDIVYLNWVVPLARVAAWVPPGVELNARDGETILTVLSYRHGHFGPRLLGPLRRMFPSPLQSNWRFYVSSLHGRAVEQPTVLFIKNYFDNGLYAVGTRTGSDALPSDLAGVFRHGRSGHEVSTRLQRDTDRLEFESEVVISSQGRLPTAFARFFSSWEEAVAMLSLQDSAVVQTPDLGCLAQADIALPIDQESVAPLAATHYLPGPLLQALGASGEPFCFFVPHVNFQVLSERLLPAR</sequence>
<dbReference type="AlphaFoldDB" id="A0A3E0WIG0"/>
<dbReference type="InterPro" id="IPR018644">
    <property type="entry name" value="DUF2071"/>
</dbReference>
<evidence type="ECO:0000313" key="1">
    <source>
        <dbReference type="EMBL" id="RFA31941.1"/>
    </source>
</evidence>
<protein>
    <recommendedName>
        <fullName evidence="3">DUF2071 domain-containing protein</fullName>
    </recommendedName>
</protein>
<keyword evidence="2" id="KW-1185">Reference proteome</keyword>
<gene>
    <name evidence="1" type="ORF">CAL65_21070</name>
</gene>
<organism evidence="1 2">
    <name type="scientific">Alkalilimnicola ehrlichii</name>
    <dbReference type="NCBI Taxonomy" id="351052"/>
    <lineage>
        <taxon>Bacteria</taxon>
        <taxon>Pseudomonadati</taxon>
        <taxon>Pseudomonadota</taxon>
        <taxon>Gammaproteobacteria</taxon>
        <taxon>Chromatiales</taxon>
        <taxon>Ectothiorhodospiraceae</taxon>
        <taxon>Alkalilimnicola</taxon>
    </lineage>
</organism>
<accession>A0A3E0WIG0</accession>
<name>A0A3E0WIG0_9GAMM</name>
<evidence type="ECO:0000313" key="2">
    <source>
        <dbReference type="Proteomes" id="UP000256763"/>
    </source>
</evidence>
<dbReference type="EMBL" id="NFZW01000037">
    <property type="protein sequence ID" value="RFA31941.1"/>
    <property type="molecule type" value="Genomic_DNA"/>
</dbReference>
<reference evidence="2" key="1">
    <citation type="submission" date="2017-05" db="EMBL/GenBank/DDBJ databases">
        <authorList>
            <person name="Sharma S."/>
            <person name="Sidhu C."/>
            <person name="Pinnaka A.K."/>
        </authorList>
    </citation>
    <scope>NUCLEOTIDE SEQUENCE [LARGE SCALE GENOMIC DNA]</scope>
    <source>
        <strain evidence="2">AK93</strain>
    </source>
</reference>
<dbReference type="Proteomes" id="UP000256763">
    <property type="component" value="Unassembled WGS sequence"/>
</dbReference>
<dbReference type="Pfam" id="PF09844">
    <property type="entry name" value="DUF2071"/>
    <property type="match status" value="1"/>
</dbReference>